<evidence type="ECO:0000313" key="1">
    <source>
        <dbReference type="EMBL" id="KAK3237322.1"/>
    </source>
</evidence>
<proteinExistence type="predicted"/>
<protein>
    <submittedName>
        <fullName evidence="1">Uncharacterized protein</fullName>
    </submittedName>
</protein>
<dbReference type="AlphaFoldDB" id="A0AAE0ERH1"/>
<gene>
    <name evidence="1" type="ORF">CYMTET_52594</name>
</gene>
<organism evidence="1 2">
    <name type="scientific">Cymbomonas tetramitiformis</name>
    <dbReference type="NCBI Taxonomy" id="36881"/>
    <lineage>
        <taxon>Eukaryota</taxon>
        <taxon>Viridiplantae</taxon>
        <taxon>Chlorophyta</taxon>
        <taxon>Pyramimonadophyceae</taxon>
        <taxon>Pyramimonadales</taxon>
        <taxon>Pyramimonadaceae</taxon>
        <taxon>Cymbomonas</taxon>
    </lineage>
</organism>
<name>A0AAE0ERH1_9CHLO</name>
<keyword evidence="2" id="KW-1185">Reference proteome</keyword>
<accession>A0AAE0ERH1</accession>
<dbReference type="Proteomes" id="UP001190700">
    <property type="component" value="Unassembled WGS sequence"/>
</dbReference>
<comment type="caution">
    <text evidence="1">The sequence shown here is derived from an EMBL/GenBank/DDBJ whole genome shotgun (WGS) entry which is preliminary data.</text>
</comment>
<reference evidence="1 2" key="1">
    <citation type="journal article" date="2015" name="Genome Biol. Evol.">
        <title>Comparative Genomics of a Bacterivorous Green Alga Reveals Evolutionary Causalities and Consequences of Phago-Mixotrophic Mode of Nutrition.</title>
        <authorList>
            <person name="Burns J.A."/>
            <person name="Paasch A."/>
            <person name="Narechania A."/>
            <person name="Kim E."/>
        </authorList>
    </citation>
    <scope>NUCLEOTIDE SEQUENCE [LARGE SCALE GENOMIC DNA]</scope>
    <source>
        <strain evidence="1 2">PLY_AMNH</strain>
    </source>
</reference>
<sequence>MAWTEDDRKSDTVFVSAELKGALQRWLGGLQGCGGGPPLLEGIRRDWVSRTLKQIEGAVETAALRRHRTSELAARRASNLDKLRQAVTSLENRRSAKKPQAKDWTVFHLPPLYPALSLTCAQVHAVLK</sequence>
<evidence type="ECO:0000313" key="2">
    <source>
        <dbReference type="Proteomes" id="UP001190700"/>
    </source>
</evidence>
<dbReference type="EMBL" id="LGRX02034642">
    <property type="protein sequence ID" value="KAK3237322.1"/>
    <property type="molecule type" value="Genomic_DNA"/>
</dbReference>